<sequence length="58" mass="6753">SRRFALFRDVSRPVRGLRTSGCVTPVTACVEEAVRPDECWCSRRQPFQLGNWPFWPVE</sequence>
<reference evidence="1" key="1">
    <citation type="submission" date="2018-05" db="EMBL/GenBank/DDBJ databases">
        <authorList>
            <person name="Lanie J.A."/>
            <person name="Ng W.-L."/>
            <person name="Kazmierczak K.M."/>
            <person name="Andrzejewski T.M."/>
            <person name="Davidsen T.M."/>
            <person name="Wayne K.J."/>
            <person name="Tettelin H."/>
            <person name="Glass J.I."/>
            <person name="Rusch D."/>
            <person name="Podicherti R."/>
            <person name="Tsui H.-C.T."/>
            <person name="Winkler M.E."/>
        </authorList>
    </citation>
    <scope>NUCLEOTIDE SEQUENCE</scope>
</reference>
<dbReference type="EMBL" id="UINC01018170">
    <property type="protein sequence ID" value="SVA76062.1"/>
    <property type="molecule type" value="Genomic_DNA"/>
</dbReference>
<name>A0A381YHG6_9ZZZZ</name>
<proteinExistence type="predicted"/>
<gene>
    <name evidence="1" type="ORF">METZ01_LOCUS128916</name>
</gene>
<accession>A0A381YHG6</accession>
<feature type="non-terminal residue" evidence="1">
    <location>
        <position position="1"/>
    </location>
</feature>
<organism evidence="1">
    <name type="scientific">marine metagenome</name>
    <dbReference type="NCBI Taxonomy" id="408172"/>
    <lineage>
        <taxon>unclassified sequences</taxon>
        <taxon>metagenomes</taxon>
        <taxon>ecological metagenomes</taxon>
    </lineage>
</organism>
<protein>
    <submittedName>
        <fullName evidence="1">Uncharacterized protein</fullName>
    </submittedName>
</protein>
<evidence type="ECO:0000313" key="1">
    <source>
        <dbReference type="EMBL" id="SVA76062.1"/>
    </source>
</evidence>
<dbReference type="AlphaFoldDB" id="A0A381YHG6"/>